<dbReference type="GO" id="GO:0003677">
    <property type="term" value="F:DNA binding"/>
    <property type="evidence" value="ECO:0007669"/>
    <property type="project" value="UniProtKB-KW"/>
</dbReference>
<evidence type="ECO:0000256" key="2">
    <source>
        <dbReference type="ARBA" id="ARBA00022840"/>
    </source>
</evidence>
<keyword evidence="1" id="KW-0547">Nucleotide-binding</keyword>
<dbReference type="GO" id="GO:0043138">
    <property type="term" value="F:3'-5' DNA helicase activity"/>
    <property type="evidence" value="ECO:0007669"/>
    <property type="project" value="TreeGrafter"/>
</dbReference>
<evidence type="ECO:0000256" key="1">
    <source>
        <dbReference type="ARBA" id="ARBA00022741"/>
    </source>
</evidence>
<evidence type="ECO:0000256" key="3">
    <source>
        <dbReference type="ARBA" id="ARBA00023125"/>
    </source>
</evidence>
<dbReference type="InterPro" id="IPR011545">
    <property type="entry name" value="DEAD/DEAH_box_helicase_dom"/>
</dbReference>
<keyword evidence="2" id="KW-0067">ATP-binding</keyword>
<dbReference type="PANTHER" id="PTHR30580">
    <property type="entry name" value="PRIMOSOMAL PROTEIN N"/>
    <property type="match status" value="1"/>
</dbReference>
<evidence type="ECO:0000313" key="7">
    <source>
        <dbReference type="Proteomes" id="UP000199749"/>
    </source>
</evidence>
<dbReference type="InterPro" id="IPR027417">
    <property type="entry name" value="P-loop_NTPase"/>
</dbReference>
<dbReference type="InterPro" id="IPR001650">
    <property type="entry name" value="Helicase_C-like"/>
</dbReference>
<sequence>MEGEMMAKQLAYGRQWSATQLSTVMNNYSLPQIKQRPAFQIVNQRLVCQRCGQVVKEQARLPDGRYYCASCLTFGRLVEGDQLVYVPECNLFESIVEPLTWSGTLTPFQAQAAKQIVAVITKQQRHVLTAVTGAGKTEMLFQGIATALANGQRVCVAAPRVAVCLELYPRLQAAFANTPIMLMHGEQTAPYRYTPLVVCTTHQLFKFYQAFDTVIVDEVDAFPFVNNPQLEMAVKQACKPCCALIYLTATPTVKLRHAINTGDLTGSELPIRFHGHLLPEPHCYPLFTWRRSVKRHQLPSVMRNLLRKCLQEQRLLLFVPQVRDLEAVQQSVVRALPHITVNTVHAGDPNQLDKIAAFRAGCGDVLITTTVLERGVTFKNIAVFVLGAEHVVFTESVLVQIAGRAGRQQEHAANPVYFFYADYTVAIQRACQQIKRQNRKGRRLQSTV</sequence>
<keyword evidence="3" id="KW-0238">DNA-binding</keyword>
<dbReference type="Proteomes" id="UP000199749">
    <property type="component" value="Chromosome"/>
</dbReference>
<keyword evidence="6" id="KW-0378">Hydrolase</keyword>
<organism evidence="6 7">
    <name type="scientific">Latilactobacillus curvatus</name>
    <name type="common">Lactobacillus curvatus</name>
    <dbReference type="NCBI Taxonomy" id="28038"/>
    <lineage>
        <taxon>Bacteria</taxon>
        <taxon>Bacillati</taxon>
        <taxon>Bacillota</taxon>
        <taxon>Bacilli</taxon>
        <taxon>Lactobacillales</taxon>
        <taxon>Lactobacillaceae</taxon>
        <taxon>Latilactobacillus</taxon>
    </lineage>
</organism>
<dbReference type="PANTHER" id="PTHR30580:SF1">
    <property type="entry name" value="COMF OPERON PROTEIN 1"/>
    <property type="match status" value="1"/>
</dbReference>
<dbReference type="GO" id="GO:0006302">
    <property type="term" value="P:double-strand break repair"/>
    <property type="evidence" value="ECO:0007669"/>
    <property type="project" value="TreeGrafter"/>
</dbReference>
<protein>
    <submittedName>
        <fullName evidence="6">DNA/RNA helicase</fullName>
    </submittedName>
</protein>
<dbReference type="PROSITE" id="PS51194">
    <property type="entry name" value="HELICASE_CTER"/>
    <property type="match status" value="1"/>
</dbReference>
<proteinExistence type="predicted"/>
<dbReference type="SMART" id="SM00490">
    <property type="entry name" value="HELICc"/>
    <property type="match status" value="1"/>
</dbReference>
<dbReference type="SMART" id="SM00487">
    <property type="entry name" value="DEXDc"/>
    <property type="match status" value="1"/>
</dbReference>
<dbReference type="AlphaFoldDB" id="A0AAC9UP17"/>
<feature type="domain" description="Helicase ATP-binding" evidence="4">
    <location>
        <begin position="117"/>
        <end position="269"/>
    </location>
</feature>
<evidence type="ECO:0000259" key="5">
    <source>
        <dbReference type="PROSITE" id="PS51194"/>
    </source>
</evidence>
<dbReference type="Pfam" id="PF00270">
    <property type="entry name" value="DEAD"/>
    <property type="match status" value="1"/>
</dbReference>
<dbReference type="EMBL" id="CP022474">
    <property type="protein sequence ID" value="ASN60553.1"/>
    <property type="molecule type" value="Genomic_DNA"/>
</dbReference>
<dbReference type="GO" id="GO:0006270">
    <property type="term" value="P:DNA replication initiation"/>
    <property type="evidence" value="ECO:0007669"/>
    <property type="project" value="TreeGrafter"/>
</dbReference>
<accession>A0AAC9UP17</accession>
<dbReference type="GO" id="GO:0006310">
    <property type="term" value="P:DNA recombination"/>
    <property type="evidence" value="ECO:0007669"/>
    <property type="project" value="TreeGrafter"/>
</dbReference>
<dbReference type="SUPFAM" id="SSF52540">
    <property type="entry name" value="P-loop containing nucleoside triphosphate hydrolases"/>
    <property type="match status" value="1"/>
</dbReference>
<dbReference type="PROSITE" id="PS51192">
    <property type="entry name" value="HELICASE_ATP_BIND_1"/>
    <property type="match status" value="1"/>
</dbReference>
<dbReference type="Pfam" id="PF00271">
    <property type="entry name" value="Helicase_C"/>
    <property type="match status" value="1"/>
</dbReference>
<dbReference type="GO" id="GO:0005524">
    <property type="term" value="F:ATP binding"/>
    <property type="evidence" value="ECO:0007669"/>
    <property type="project" value="UniProtKB-KW"/>
</dbReference>
<feature type="domain" description="Helicase C-terminal" evidence="5">
    <location>
        <begin position="301"/>
        <end position="448"/>
    </location>
</feature>
<name>A0AAC9UP17_LATCU</name>
<evidence type="ECO:0000259" key="4">
    <source>
        <dbReference type="PROSITE" id="PS51192"/>
    </source>
</evidence>
<keyword evidence="6" id="KW-0347">Helicase</keyword>
<dbReference type="Gene3D" id="3.40.50.300">
    <property type="entry name" value="P-loop containing nucleotide triphosphate hydrolases"/>
    <property type="match status" value="2"/>
</dbReference>
<dbReference type="InterPro" id="IPR014001">
    <property type="entry name" value="Helicase_ATP-bd"/>
</dbReference>
<gene>
    <name evidence="6" type="ORF">CG419_07775</name>
</gene>
<evidence type="ECO:0000313" key="6">
    <source>
        <dbReference type="EMBL" id="ASN60553.1"/>
    </source>
</evidence>
<reference evidence="6 7" key="1">
    <citation type="submission" date="2017-07" db="EMBL/GenBank/DDBJ databases">
        <title>Lactobacillus curvatus MRS6 whole genome.</title>
        <authorList>
            <person name="Jans C."/>
            <person name="Lagler S."/>
            <person name="Lacroix C."/>
            <person name="Meile L."/>
            <person name="Stevens M.J.A."/>
        </authorList>
    </citation>
    <scope>NUCLEOTIDE SEQUENCE [LARGE SCALE GENOMIC DNA]</scope>
    <source>
        <strain evidence="6 7">MRS6</strain>
    </source>
</reference>